<dbReference type="InterPro" id="IPR039420">
    <property type="entry name" value="WalR-like"/>
</dbReference>
<reference evidence="9" key="1">
    <citation type="submission" date="2015-08" db="EMBL/GenBank/DDBJ databases">
        <authorList>
            <person name="Varghese N."/>
        </authorList>
    </citation>
    <scope>NUCLEOTIDE SEQUENCE [LARGE SCALE GENOMIC DNA]</scope>
    <source>
        <strain evidence="9">JCM 18476</strain>
    </source>
</reference>
<accession>A0A0K6IM08</accession>
<dbReference type="STRING" id="1137284.GCA_001418205_01983"/>
<evidence type="ECO:0000259" key="7">
    <source>
        <dbReference type="PROSITE" id="PS51755"/>
    </source>
</evidence>
<dbReference type="Pfam" id="PF00486">
    <property type="entry name" value="Trans_reg_C"/>
    <property type="match status" value="1"/>
</dbReference>
<dbReference type="Proteomes" id="UP000182769">
    <property type="component" value="Unassembled WGS sequence"/>
</dbReference>
<dbReference type="GO" id="GO:0005829">
    <property type="term" value="C:cytosol"/>
    <property type="evidence" value="ECO:0007669"/>
    <property type="project" value="TreeGrafter"/>
</dbReference>
<feature type="DNA-binding region" description="OmpR/PhoB-type" evidence="5">
    <location>
        <begin position="124"/>
        <end position="220"/>
    </location>
</feature>
<feature type="modified residue" description="4-aspartylphosphate" evidence="4">
    <location>
        <position position="51"/>
    </location>
</feature>
<gene>
    <name evidence="8" type="ORF">Ga0061065_105215</name>
</gene>
<dbReference type="GO" id="GO:0006355">
    <property type="term" value="P:regulation of DNA-templated transcription"/>
    <property type="evidence" value="ECO:0007669"/>
    <property type="project" value="InterPro"/>
</dbReference>
<dbReference type="InterPro" id="IPR011006">
    <property type="entry name" value="CheY-like_superfamily"/>
</dbReference>
<organism evidence="8 9">
    <name type="scientific">Marinomonas fungiae</name>
    <dbReference type="NCBI Taxonomy" id="1137284"/>
    <lineage>
        <taxon>Bacteria</taxon>
        <taxon>Pseudomonadati</taxon>
        <taxon>Pseudomonadota</taxon>
        <taxon>Gammaproteobacteria</taxon>
        <taxon>Oceanospirillales</taxon>
        <taxon>Oceanospirillaceae</taxon>
        <taxon>Marinomonas</taxon>
    </lineage>
</organism>
<dbReference type="InterPro" id="IPR001789">
    <property type="entry name" value="Sig_transdc_resp-reg_receiver"/>
</dbReference>
<dbReference type="SUPFAM" id="SSF52172">
    <property type="entry name" value="CheY-like"/>
    <property type="match status" value="1"/>
</dbReference>
<dbReference type="Gene3D" id="1.10.10.10">
    <property type="entry name" value="Winged helix-like DNA-binding domain superfamily/Winged helix DNA-binding domain"/>
    <property type="match status" value="1"/>
</dbReference>
<dbReference type="RefSeq" id="WP_055463070.1">
    <property type="nucleotide sequence ID" value="NZ_JBLXIL010000019.1"/>
</dbReference>
<dbReference type="GO" id="GO:0000156">
    <property type="term" value="F:phosphorelay response regulator activity"/>
    <property type="evidence" value="ECO:0007669"/>
    <property type="project" value="TreeGrafter"/>
</dbReference>
<dbReference type="PANTHER" id="PTHR48111:SF67">
    <property type="entry name" value="TRANSCRIPTIONAL REGULATORY PROTEIN TCTD"/>
    <property type="match status" value="1"/>
</dbReference>
<evidence type="ECO:0000256" key="3">
    <source>
        <dbReference type="ARBA" id="ARBA00023163"/>
    </source>
</evidence>
<feature type="domain" description="Response regulatory" evidence="6">
    <location>
        <begin position="2"/>
        <end position="116"/>
    </location>
</feature>
<evidence type="ECO:0000256" key="5">
    <source>
        <dbReference type="PROSITE-ProRule" id="PRU01091"/>
    </source>
</evidence>
<dbReference type="Gene3D" id="3.40.50.2300">
    <property type="match status" value="1"/>
</dbReference>
<protein>
    <submittedName>
        <fullName evidence="8">DNA-binding response regulator, OmpR family, contains REC and winged-helix (WHTH) domain</fullName>
    </submittedName>
</protein>
<dbReference type="PROSITE" id="PS50110">
    <property type="entry name" value="RESPONSE_REGULATORY"/>
    <property type="match status" value="1"/>
</dbReference>
<keyword evidence="2 5" id="KW-0238">DNA-binding</keyword>
<dbReference type="SMART" id="SM00448">
    <property type="entry name" value="REC"/>
    <property type="match status" value="1"/>
</dbReference>
<dbReference type="AlphaFoldDB" id="A0A0K6IM08"/>
<dbReference type="Pfam" id="PF00072">
    <property type="entry name" value="Response_reg"/>
    <property type="match status" value="1"/>
</dbReference>
<dbReference type="GO" id="GO:0000976">
    <property type="term" value="F:transcription cis-regulatory region binding"/>
    <property type="evidence" value="ECO:0007669"/>
    <property type="project" value="TreeGrafter"/>
</dbReference>
<keyword evidence="1" id="KW-0805">Transcription regulation</keyword>
<dbReference type="PANTHER" id="PTHR48111">
    <property type="entry name" value="REGULATOR OF RPOS"/>
    <property type="match status" value="1"/>
</dbReference>
<dbReference type="EMBL" id="CYHG01000005">
    <property type="protein sequence ID" value="CUB04121.1"/>
    <property type="molecule type" value="Genomic_DNA"/>
</dbReference>
<keyword evidence="3" id="KW-0804">Transcription</keyword>
<dbReference type="InterPro" id="IPR036388">
    <property type="entry name" value="WH-like_DNA-bd_sf"/>
</dbReference>
<evidence type="ECO:0000256" key="4">
    <source>
        <dbReference type="PROSITE-ProRule" id="PRU00169"/>
    </source>
</evidence>
<dbReference type="PROSITE" id="PS51755">
    <property type="entry name" value="OMPR_PHOB"/>
    <property type="match status" value="1"/>
</dbReference>
<evidence type="ECO:0000259" key="6">
    <source>
        <dbReference type="PROSITE" id="PS50110"/>
    </source>
</evidence>
<dbReference type="Gene3D" id="6.10.250.690">
    <property type="match status" value="1"/>
</dbReference>
<sequence length="222" mass="25204">MRVLLTEDNEGLANSIVHYFTDNGHAIDWVHSAEKADLILSHDEFDMLILDVNLPGKSGFELLSSLRSRKNPLPVLILTARADIDDRVSALDLGADDYLVKPFDLRELAARCRALVRRERGKSDNEIQCGNLSFNSATKTVKIDDEIIELRPREVQMLELFLTHLDRMLTKDDIANRLYNFDEAYTPNAVEQTLTRLRKQIQGSTLIIKTVRGLGYLAHVDD</sequence>
<evidence type="ECO:0000313" key="8">
    <source>
        <dbReference type="EMBL" id="CUB04121.1"/>
    </source>
</evidence>
<keyword evidence="4" id="KW-0597">Phosphoprotein</keyword>
<feature type="domain" description="OmpR/PhoB-type" evidence="7">
    <location>
        <begin position="124"/>
        <end position="220"/>
    </location>
</feature>
<dbReference type="SMART" id="SM00862">
    <property type="entry name" value="Trans_reg_C"/>
    <property type="match status" value="1"/>
</dbReference>
<dbReference type="InterPro" id="IPR001867">
    <property type="entry name" value="OmpR/PhoB-type_DNA-bd"/>
</dbReference>
<dbReference type="GO" id="GO:0032993">
    <property type="term" value="C:protein-DNA complex"/>
    <property type="evidence" value="ECO:0007669"/>
    <property type="project" value="TreeGrafter"/>
</dbReference>
<proteinExistence type="predicted"/>
<dbReference type="OrthoDB" id="9802426at2"/>
<evidence type="ECO:0000256" key="2">
    <source>
        <dbReference type="ARBA" id="ARBA00023125"/>
    </source>
</evidence>
<dbReference type="CDD" id="cd17624">
    <property type="entry name" value="REC_OmpR_PmrA-like"/>
    <property type="match status" value="1"/>
</dbReference>
<keyword evidence="9" id="KW-1185">Reference proteome</keyword>
<evidence type="ECO:0000313" key="9">
    <source>
        <dbReference type="Proteomes" id="UP000182769"/>
    </source>
</evidence>
<evidence type="ECO:0000256" key="1">
    <source>
        <dbReference type="ARBA" id="ARBA00023015"/>
    </source>
</evidence>
<dbReference type="CDD" id="cd00383">
    <property type="entry name" value="trans_reg_C"/>
    <property type="match status" value="1"/>
</dbReference>
<name>A0A0K6IM08_9GAMM</name>